<dbReference type="STRING" id="467210.HMPREF1866_00571"/>
<comment type="caution">
    <text evidence="3">The sequence shown here is derived from an EMBL/GenBank/DDBJ whole genome shotgun (WGS) entry which is preliminary data.</text>
</comment>
<dbReference type="RefSeq" id="WP_060930519.1">
    <property type="nucleotide sequence ID" value="NZ_KQ959776.1"/>
</dbReference>
<keyword evidence="1" id="KW-0812">Transmembrane</keyword>
<accession>A0A133ZYA2</accession>
<reference evidence="4" key="1">
    <citation type="submission" date="2016-01" db="EMBL/GenBank/DDBJ databases">
        <authorList>
            <person name="Mitreva M."/>
            <person name="Pepin K.H."/>
            <person name="Mihindukulasuriya K.A."/>
            <person name="Fulton R."/>
            <person name="Fronick C."/>
            <person name="O'Laughlin M."/>
            <person name="Miner T."/>
            <person name="Herter B."/>
            <person name="Rosa B.A."/>
            <person name="Cordes M."/>
            <person name="Tomlinson C."/>
            <person name="Wollam A."/>
            <person name="Palsikar V.B."/>
            <person name="Mardis E.R."/>
            <person name="Wilson R.K."/>
        </authorList>
    </citation>
    <scope>NUCLEOTIDE SEQUENCE [LARGE SCALE GENOMIC DNA]</scope>
    <source>
        <strain evidence="4">DNF00896</strain>
    </source>
</reference>
<evidence type="ECO:0000313" key="4">
    <source>
        <dbReference type="Proteomes" id="UP000070394"/>
    </source>
</evidence>
<feature type="domain" description="Zinc-ribbon" evidence="2">
    <location>
        <begin position="4"/>
        <end position="26"/>
    </location>
</feature>
<dbReference type="EMBL" id="LSDA01000014">
    <property type="protein sequence ID" value="KXB60386.1"/>
    <property type="molecule type" value="Genomic_DNA"/>
</dbReference>
<evidence type="ECO:0000259" key="2">
    <source>
        <dbReference type="Pfam" id="PF13240"/>
    </source>
</evidence>
<evidence type="ECO:0000256" key="1">
    <source>
        <dbReference type="SAM" id="Phobius"/>
    </source>
</evidence>
<dbReference type="PATRIC" id="fig|467210.3.peg.564"/>
<dbReference type="Pfam" id="PF13240">
    <property type="entry name" value="Zn_Ribbon_1"/>
    <property type="match status" value="1"/>
</dbReference>
<sequence length="219" mass="23822">MAKFCANCGAPMEDGDAVCGQCGTPVSNVVKDKAETKAASEGGSNKKLGIAVAVGCVVVVIAVIAVIANIIGGGSGYKSTLNTLVKAMKNDDDSTIVSISSSISGDIYGSKDYDKMIDRFLDNKLDGYEDRIDSEVKKITYEIKDKSEITDRKLEKYKDKLSDDYNVDTNGITKMIKIDKLKLTVKGSKKSSSDSIDDLYLIKEDGKWTIFFDDYGIFR</sequence>
<protein>
    <recommendedName>
        <fullName evidence="2">Zinc-ribbon domain-containing protein</fullName>
    </recommendedName>
</protein>
<organism evidence="3 4">
    <name type="scientific">Lachnoanaerobaculum saburreum</name>
    <dbReference type="NCBI Taxonomy" id="467210"/>
    <lineage>
        <taxon>Bacteria</taxon>
        <taxon>Bacillati</taxon>
        <taxon>Bacillota</taxon>
        <taxon>Clostridia</taxon>
        <taxon>Lachnospirales</taxon>
        <taxon>Lachnospiraceae</taxon>
        <taxon>Lachnoanaerobaculum</taxon>
    </lineage>
</organism>
<feature type="transmembrane region" description="Helical" evidence="1">
    <location>
        <begin position="48"/>
        <end position="71"/>
    </location>
</feature>
<keyword evidence="1" id="KW-0472">Membrane</keyword>
<dbReference type="InterPro" id="IPR026870">
    <property type="entry name" value="Zinc_ribbon_dom"/>
</dbReference>
<keyword evidence="4" id="KW-1185">Reference proteome</keyword>
<dbReference type="Proteomes" id="UP000070394">
    <property type="component" value="Unassembled WGS sequence"/>
</dbReference>
<name>A0A133ZYA2_9FIRM</name>
<dbReference type="OrthoDB" id="192868at2"/>
<evidence type="ECO:0000313" key="3">
    <source>
        <dbReference type="EMBL" id="KXB60386.1"/>
    </source>
</evidence>
<keyword evidence="1" id="KW-1133">Transmembrane helix</keyword>
<gene>
    <name evidence="3" type="ORF">HMPREF1866_00571</name>
</gene>
<proteinExistence type="predicted"/>
<dbReference type="AlphaFoldDB" id="A0A133ZYA2"/>